<name>A0ABQ9I0N2_9NEOP</name>
<dbReference type="EMBL" id="JARBHB010000003">
    <property type="protein sequence ID" value="KAJ8890206.1"/>
    <property type="molecule type" value="Genomic_DNA"/>
</dbReference>
<dbReference type="Proteomes" id="UP001159363">
    <property type="component" value="Chromosome 3"/>
</dbReference>
<keyword evidence="3" id="KW-1185">Reference proteome</keyword>
<proteinExistence type="predicted"/>
<evidence type="ECO:0000313" key="2">
    <source>
        <dbReference type="EMBL" id="KAJ8890206.1"/>
    </source>
</evidence>
<feature type="region of interest" description="Disordered" evidence="1">
    <location>
        <begin position="98"/>
        <end position="131"/>
    </location>
</feature>
<gene>
    <name evidence="2" type="ORF">PR048_009714</name>
</gene>
<evidence type="ECO:0000313" key="3">
    <source>
        <dbReference type="Proteomes" id="UP001159363"/>
    </source>
</evidence>
<evidence type="ECO:0000256" key="1">
    <source>
        <dbReference type="SAM" id="MobiDB-lite"/>
    </source>
</evidence>
<comment type="caution">
    <text evidence="2">The sequence shown here is derived from an EMBL/GenBank/DDBJ whole genome shotgun (WGS) entry which is preliminary data.</text>
</comment>
<reference evidence="2 3" key="1">
    <citation type="submission" date="2023-02" db="EMBL/GenBank/DDBJ databases">
        <title>LHISI_Scaffold_Assembly.</title>
        <authorList>
            <person name="Stuart O.P."/>
            <person name="Cleave R."/>
            <person name="Magrath M.J.L."/>
            <person name="Mikheyev A.S."/>
        </authorList>
    </citation>
    <scope>NUCLEOTIDE SEQUENCE [LARGE SCALE GENOMIC DNA]</scope>
    <source>
        <strain evidence="2">Daus_M_001</strain>
        <tissue evidence="2">Leg muscle</tissue>
    </source>
</reference>
<sequence length="327" mass="34945">MLARRYIYVTNIRRKTLTATARRAARRATASNRIPDYKKDPARSTVHQHVIMAVERKSILVNVAVSAALGGQAGSLQRVKLLCDVLDPAAVDQLMEAQRGAASGRTSSRQHPNLLGSGRRSEQYVHSRKTGSPLGTKSSCILNEMAPDVNDQVVKCVQDLLFSVSTDGSNDTDEKLYPIVVTFFDDVQGKVVSTILIIPNFGISYYYGTSLCDLPLFCVLGALGFGAECCMRRVASLRLSLGQSGKIDMCCLLLMAGGCYLPVLQLAAGCQPGMARLSVPSASRATLGTLLAPSWPDRCGWQPSPGLISRLCRPLAAVIGGPTGTGG</sequence>
<organism evidence="2 3">
    <name type="scientific">Dryococelus australis</name>
    <dbReference type="NCBI Taxonomy" id="614101"/>
    <lineage>
        <taxon>Eukaryota</taxon>
        <taxon>Metazoa</taxon>
        <taxon>Ecdysozoa</taxon>
        <taxon>Arthropoda</taxon>
        <taxon>Hexapoda</taxon>
        <taxon>Insecta</taxon>
        <taxon>Pterygota</taxon>
        <taxon>Neoptera</taxon>
        <taxon>Polyneoptera</taxon>
        <taxon>Phasmatodea</taxon>
        <taxon>Verophasmatodea</taxon>
        <taxon>Anareolatae</taxon>
        <taxon>Phasmatidae</taxon>
        <taxon>Eurycanthinae</taxon>
        <taxon>Dryococelus</taxon>
    </lineage>
</organism>
<protein>
    <submittedName>
        <fullName evidence="2">Uncharacterized protein</fullName>
    </submittedName>
</protein>
<accession>A0ABQ9I0N2</accession>